<gene>
    <name evidence="12" type="primary">Contig3778.g4039</name>
    <name evidence="12" type="ORF">STYLEM_3432</name>
</gene>
<protein>
    <submittedName>
        <fullName evidence="12">Mitochondrial carrier protein</fullName>
    </submittedName>
</protein>
<dbReference type="InParanoid" id="A0A077ZZ22"/>
<evidence type="ECO:0000313" key="12">
    <source>
        <dbReference type="EMBL" id="CDW74453.1"/>
    </source>
</evidence>
<proteinExistence type="inferred from homology"/>
<keyword evidence="13" id="KW-1185">Reference proteome</keyword>
<comment type="similarity">
    <text evidence="2 9">Belongs to the mitochondrial carrier (TC 2.A.29) family.</text>
</comment>
<evidence type="ECO:0000313" key="13">
    <source>
        <dbReference type="Proteomes" id="UP000039865"/>
    </source>
</evidence>
<accession>A0A077ZZ22</accession>
<evidence type="ECO:0000256" key="2">
    <source>
        <dbReference type="ARBA" id="ARBA00006375"/>
    </source>
</evidence>
<dbReference type="OrthoDB" id="290162at2759"/>
<evidence type="ECO:0000256" key="7">
    <source>
        <dbReference type="ARBA" id="ARBA00023136"/>
    </source>
</evidence>
<dbReference type="PROSITE" id="PS50920">
    <property type="entry name" value="SOLCAR"/>
    <property type="match status" value="1"/>
</dbReference>
<dbReference type="AlphaFoldDB" id="A0A077ZZ22"/>
<keyword evidence="4 8" id="KW-0812">Transmembrane</keyword>
<feature type="region of interest" description="Disordered" evidence="10">
    <location>
        <begin position="1"/>
        <end position="23"/>
    </location>
</feature>
<comment type="subcellular location">
    <subcellularLocation>
        <location evidence="1">Membrane</location>
        <topology evidence="1">Multi-pass membrane protein</topology>
    </subcellularLocation>
</comment>
<dbReference type="SUPFAM" id="SSF103506">
    <property type="entry name" value="Mitochondrial carrier"/>
    <property type="match status" value="1"/>
</dbReference>
<feature type="transmembrane region" description="Helical" evidence="11">
    <location>
        <begin position="160"/>
        <end position="177"/>
    </location>
</feature>
<feature type="transmembrane region" description="Helical" evidence="11">
    <location>
        <begin position="339"/>
        <end position="357"/>
    </location>
</feature>
<evidence type="ECO:0000256" key="6">
    <source>
        <dbReference type="ARBA" id="ARBA00022989"/>
    </source>
</evidence>
<feature type="repeat" description="Solcar" evidence="8">
    <location>
        <begin position="274"/>
        <end position="359"/>
    </location>
</feature>
<evidence type="ECO:0000256" key="8">
    <source>
        <dbReference type="PROSITE-ProRule" id="PRU00282"/>
    </source>
</evidence>
<evidence type="ECO:0000256" key="9">
    <source>
        <dbReference type="RuleBase" id="RU000488"/>
    </source>
</evidence>
<dbReference type="GO" id="GO:0016020">
    <property type="term" value="C:membrane"/>
    <property type="evidence" value="ECO:0007669"/>
    <property type="project" value="UniProtKB-SubCell"/>
</dbReference>
<evidence type="ECO:0000256" key="1">
    <source>
        <dbReference type="ARBA" id="ARBA00004141"/>
    </source>
</evidence>
<evidence type="ECO:0000256" key="11">
    <source>
        <dbReference type="SAM" id="Phobius"/>
    </source>
</evidence>
<keyword evidence="7 8" id="KW-0472">Membrane</keyword>
<organism evidence="12 13">
    <name type="scientific">Stylonychia lemnae</name>
    <name type="common">Ciliate</name>
    <dbReference type="NCBI Taxonomy" id="5949"/>
    <lineage>
        <taxon>Eukaryota</taxon>
        <taxon>Sar</taxon>
        <taxon>Alveolata</taxon>
        <taxon>Ciliophora</taxon>
        <taxon>Intramacronucleata</taxon>
        <taxon>Spirotrichea</taxon>
        <taxon>Stichotrichia</taxon>
        <taxon>Sporadotrichida</taxon>
        <taxon>Oxytrichidae</taxon>
        <taxon>Stylonychinae</taxon>
        <taxon>Stylonychia</taxon>
    </lineage>
</organism>
<evidence type="ECO:0000256" key="10">
    <source>
        <dbReference type="SAM" id="MobiDB-lite"/>
    </source>
</evidence>
<keyword evidence="6 11" id="KW-1133">Transmembrane helix</keyword>
<dbReference type="Proteomes" id="UP000039865">
    <property type="component" value="Unassembled WGS sequence"/>
</dbReference>
<evidence type="ECO:0000256" key="5">
    <source>
        <dbReference type="ARBA" id="ARBA00022737"/>
    </source>
</evidence>
<keyword evidence="3 9" id="KW-0813">Transport</keyword>
<feature type="transmembrane region" description="Helical" evidence="11">
    <location>
        <begin position="280"/>
        <end position="297"/>
    </location>
</feature>
<dbReference type="PANTHER" id="PTHR45667">
    <property type="entry name" value="S-ADENOSYLMETHIONINE MITOCHONDRIAL CARRIER PROTEIN"/>
    <property type="match status" value="1"/>
</dbReference>
<dbReference type="EMBL" id="CCKQ01003330">
    <property type="protein sequence ID" value="CDW74453.1"/>
    <property type="molecule type" value="Genomic_DNA"/>
</dbReference>
<dbReference type="InterPro" id="IPR018108">
    <property type="entry name" value="MCP_transmembrane"/>
</dbReference>
<name>A0A077ZZ22_STYLE</name>
<feature type="compositionally biased region" description="Low complexity" evidence="10">
    <location>
        <begin position="8"/>
        <end position="22"/>
    </location>
</feature>
<dbReference type="InterPro" id="IPR023395">
    <property type="entry name" value="MCP_dom_sf"/>
</dbReference>
<evidence type="ECO:0000256" key="3">
    <source>
        <dbReference type="ARBA" id="ARBA00022448"/>
    </source>
</evidence>
<sequence length="365" mass="43220">MRGNQENSKQSYDSSYSQSYQSRYERRQLELARKEIDKRASRREQNQIQNSATYEISPFNSFFIRHAKSICYCTLEMFHNTFFHFIETIKVRGMARNLREDVSFYFQNKVQTKPLISGVISGFMGAAAGSFTFISTFNLLTFYFYSNRQYADLDFRLKNMLIYIGSDFTASFARVLFEVRKQLVQMCIYDSTVKDMLRYSYIGWFPLMMRDVTFRAMLLGFYYGTTNLEHRPLLKYTFPQIVDIMKNRRAQGYDESIDEISYLFYDFHNQDVKTRIHIRYLLLVAANAMATLVTNPIDVCLSKMVTQQYPKYSGLFNCMKTVYKEEGASKFLSGIHPRFMFNLFNGALFLFVYDRFIENVKQIYD</sequence>
<feature type="transmembrane region" description="Helical" evidence="11">
    <location>
        <begin position="115"/>
        <end position="140"/>
    </location>
</feature>
<dbReference type="Gene3D" id="1.50.40.10">
    <property type="entry name" value="Mitochondrial carrier domain"/>
    <property type="match status" value="1"/>
</dbReference>
<keyword evidence="5" id="KW-0677">Repeat</keyword>
<dbReference type="Pfam" id="PF00153">
    <property type="entry name" value="Mito_carr"/>
    <property type="match status" value="1"/>
</dbReference>
<evidence type="ECO:0000256" key="4">
    <source>
        <dbReference type="ARBA" id="ARBA00022692"/>
    </source>
</evidence>
<reference evidence="12 13" key="1">
    <citation type="submission" date="2014-06" db="EMBL/GenBank/DDBJ databases">
        <authorList>
            <person name="Swart Estienne"/>
        </authorList>
    </citation>
    <scope>NUCLEOTIDE SEQUENCE [LARGE SCALE GENOMIC DNA]</scope>
    <source>
        <strain evidence="12 13">130c</strain>
    </source>
</reference>